<dbReference type="InterPro" id="IPR013785">
    <property type="entry name" value="Aldolase_TIM"/>
</dbReference>
<keyword evidence="8" id="KW-1185">Reference proteome</keyword>
<dbReference type="PANTHER" id="PTHR43303:SF4">
    <property type="entry name" value="NADPH DEHYDROGENASE C23G7.10C-RELATED"/>
    <property type="match status" value="1"/>
</dbReference>
<evidence type="ECO:0000313" key="7">
    <source>
        <dbReference type="EMBL" id="PFH48140.1"/>
    </source>
</evidence>
<dbReference type="OrthoDB" id="72788at2759"/>
<dbReference type="Pfam" id="PF00724">
    <property type="entry name" value="Oxidored_FMN"/>
    <property type="match status" value="1"/>
</dbReference>
<dbReference type="Gene3D" id="3.20.20.70">
    <property type="entry name" value="Aldolase class I"/>
    <property type="match status" value="1"/>
</dbReference>
<dbReference type="EMBL" id="KZ302075">
    <property type="protein sequence ID" value="PFH48140.1"/>
    <property type="molecule type" value="Genomic_DNA"/>
</dbReference>
<evidence type="ECO:0000259" key="6">
    <source>
        <dbReference type="Pfam" id="PF00724"/>
    </source>
</evidence>
<dbReference type="SUPFAM" id="SSF51395">
    <property type="entry name" value="FMN-linked oxidoreductases"/>
    <property type="match status" value="1"/>
</dbReference>
<protein>
    <recommendedName>
        <fullName evidence="6">NADH:flavin oxidoreductase/NADH oxidase N-terminal domain-containing protein</fullName>
    </recommendedName>
</protein>
<evidence type="ECO:0000256" key="2">
    <source>
        <dbReference type="ARBA" id="ARBA00022630"/>
    </source>
</evidence>
<reference evidence="7 8" key="1">
    <citation type="submission" date="2014-02" db="EMBL/GenBank/DDBJ databases">
        <title>Transposable element dynamics among asymbiotic and ectomycorrhizal Amanita fungi.</title>
        <authorList>
            <consortium name="DOE Joint Genome Institute"/>
            <person name="Hess J."/>
            <person name="Skrede I."/>
            <person name="Wolfe B."/>
            <person name="LaButti K."/>
            <person name="Ohm R.A."/>
            <person name="Grigoriev I.V."/>
            <person name="Pringle A."/>
        </authorList>
    </citation>
    <scope>NUCLEOTIDE SEQUENCE [LARGE SCALE GENOMIC DNA]</scope>
    <source>
        <strain evidence="7 8">SKay4041</strain>
    </source>
</reference>
<keyword evidence="5" id="KW-0560">Oxidoreductase</keyword>
<accession>A0A2A9NKB4</accession>
<feature type="domain" description="NADH:flavin oxidoreductase/NADH oxidase N-terminal" evidence="6">
    <location>
        <begin position="41"/>
        <end position="387"/>
    </location>
</feature>
<sequence>MAPNNLNIPADNVSFFTPAQLPASGTAVNVNKLPEGKSLPKLFQPIKIRGLEFQNRIWLSPLCQYSAQGGKPSLWQMAHIGGIVSRGPGLTIVEASGVTPEGRITPNDAGIWSDEQAEAWARIVEFAHSQNQKIAIQIAHAGRKASTVAPWIVGDETASEEIGGWPDDVWGPSAIPFRDDFPKPKELTKEGIQRIKQAFVDAAKRAIKAGFDVLEIHNAHGYLLHSFLSPVSNKRTDEYGGSFENRTRLTLEIVDGVRAVMPHDMPLLLRISASDWLTEVFPDQPSWTPEDTARLAPILFEHGVDFLDVSSGGNHPKQKIIGGPAYQAPFAQKVMDKIRSLPPSKDGRRLLVGSVGSYTDGRVAEDVLQKEWADVILVGRQFQRNPGTVWAWADQLGVDVKLANQISWGFKGRGRL</sequence>
<proteinExistence type="predicted"/>
<keyword evidence="2" id="KW-0285">Flavoprotein</keyword>
<name>A0A2A9NKB4_9AGAR</name>
<dbReference type="InterPro" id="IPR001155">
    <property type="entry name" value="OxRdtase_FMN_N"/>
</dbReference>
<keyword evidence="3" id="KW-0288">FMN</keyword>
<evidence type="ECO:0000313" key="8">
    <source>
        <dbReference type="Proteomes" id="UP000242287"/>
    </source>
</evidence>
<organism evidence="7 8">
    <name type="scientific">Amanita thiersii Skay4041</name>
    <dbReference type="NCBI Taxonomy" id="703135"/>
    <lineage>
        <taxon>Eukaryota</taxon>
        <taxon>Fungi</taxon>
        <taxon>Dikarya</taxon>
        <taxon>Basidiomycota</taxon>
        <taxon>Agaricomycotina</taxon>
        <taxon>Agaricomycetes</taxon>
        <taxon>Agaricomycetidae</taxon>
        <taxon>Agaricales</taxon>
        <taxon>Pluteineae</taxon>
        <taxon>Amanitaceae</taxon>
        <taxon>Amanita</taxon>
    </lineage>
</organism>
<evidence type="ECO:0000256" key="4">
    <source>
        <dbReference type="ARBA" id="ARBA00022857"/>
    </source>
</evidence>
<gene>
    <name evidence="7" type="ORF">AMATHDRAFT_66168</name>
</gene>
<dbReference type="GO" id="GO:0050661">
    <property type="term" value="F:NADP binding"/>
    <property type="evidence" value="ECO:0007669"/>
    <property type="project" value="InterPro"/>
</dbReference>
<evidence type="ECO:0000256" key="5">
    <source>
        <dbReference type="ARBA" id="ARBA00023002"/>
    </source>
</evidence>
<dbReference type="GO" id="GO:0010181">
    <property type="term" value="F:FMN binding"/>
    <property type="evidence" value="ECO:0007669"/>
    <property type="project" value="InterPro"/>
</dbReference>
<evidence type="ECO:0000256" key="3">
    <source>
        <dbReference type="ARBA" id="ARBA00022643"/>
    </source>
</evidence>
<comment type="cofactor">
    <cofactor evidence="1">
        <name>FMN</name>
        <dbReference type="ChEBI" id="CHEBI:58210"/>
    </cofactor>
</comment>
<dbReference type="AlphaFoldDB" id="A0A2A9NKB4"/>
<dbReference type="STRING" id="703135.A0A2A9NKB4"/>
<keyword evidence="4" id="KW-0521">NADP</keyword>
<evidence type="ECO:0000256" key="1">
    <source>
        <dbReference type="ARBA" id="ARBA00001917"/>
    </source>
</evidence>
<dbReference type="Proteomes" id="UP000242287">
    <property type="component" value="Unassembled WGS sequence"/>
</dbReference>
<dbReference type="CDD" id="cd02932">
    <property type="entry name" value="OYE_YqiM_FMN"/>
    <property type="match status" value="1"/>
</dbReference>
<dbReference type="InterPro" id="IPR044152">
    <property type="entry name" value="YqjM-like"/>
</dbReference>
<dbReference type="GO" id="GO:0003959">
    <property type="term" value="F:NADPH dehydrogenase activity"/>
    <property type="evidence" value="ECO:0007669"/>
    <property type="project" value="InterPro"/>
</dbReference>
<dbReference type="PANTHER" id="PTHR43303">
    <property type="entry name" value="NADPH DEHYDROGENASE C23G7.10C-RELATED"/>
    <property type="match status" value="1"/>
</dbReference>